<reference evidence="9" key="1">
    <citation type="submission" date="2018-01" db="EMBL/GenBank/DDBJ databases">
        <title>An insight into the sialome of Amazonian anophelines.</title>
        <authorList>
            <person name="Ribeiro J.M."/>
            <person name="Scarpassa V."/>
            <person name="Calvo E."/>
        </authorList>
    </citation>
    <scope>NUCLEOTIDE SEQUENCE</scope>
    <source>
        <tissue evidence="9">Salivary glands</tissue>
    </source>
</reference>
<feature type="compositionally biased region" description="Low complexity" evidence="7">
    <location>
        <begin position="1275"/>
        <end position="1292"/>
    </location>
</feature>
<feature type="compositionally biased region" description="Low complexity" evidence="7">
    <location>
        <begin position="1226"/>
        <end position="1239"/>
    </location>
</feature>
<dbReference type="PANTHER" id="PTHR10825">
    <property type="entry name" value="RING FINGER DOMAIN-CONTAINING, POLYCOMB GROUP COMPONENT"/>
    <property type="match status" value="1"/>
</dbReference>
<dbReference type="FunFam" id="3.30.40.10:FF:000033">
    <property type="entry name" value="Polycomb group RING finger protein 3"/>
    <property type="match status" value="1"/>
</dbReference>
<feature type="compositionally biased region" description="Polar residues" evidence="7">
    <location>
        <begin position="1447"/>
        <end position="1456"/>
    </location>
</feature>
<accession>A0A2M4ACI1</accession>
<dbReference type="Pfam" id="PF00097">
    <property type="entry name" value="zf-C3HC4"/>
    <property type="match status" value="1"/>
</dbReference>
<feature type="compositionally biased region" description="Basic and acidic residues" evidence="7">
    <location>
        <begin position="772"/>
        <end position="784"/>
    </location>
</feature>
<feature type="compositionally biased region" description="Low complexity" evidence="7">
    <location>
        <begin position="366"/>
        <end position="392"/>
    </location>
</feature>
<feature type="compositionally biased region" description="Low complexity" evidence="7">
    <location>
        <begin position="1532"/>
        <end position="1547"/>
    </location>
</feature>
<keyword evidence="5" id="KW-0539">Nucleus</keyword>
<feature type="region of interest" description="Disordered" evidence="7">
    <location>
        <begin position="640"/>
        <end position="836"/>
    </location>
</feature>
<dbReference type="EMBL" id="GGFK01005170">
    <property type="protein sequence ID" value="MBW38491.1"/>
    <property type="molecule type" value="Transcribed_RNA"/>
</dbReference>
<feature type="compositionally biased region" description="Low complexity" evidence="7">
    <location>
        <begin position="410"/>
        <end position="421"/>
    </location>
</feature>
<dbReference type="CDD" id="cd17082">
    <property type="entry name" value="RAWUL_PCGF2_like"/>
    <property type="match status" value="1"/>
</dbReference>
<dbReference type="SUPFAM" id="SSF57850">
    <property type="entry name" value="RING/U-box"/>
    <property type="match status" value="1"/>
</dbReference>
<dbReference type="GO" id="GO:0000122">
    <property type="term" value="P:negative regulation of transcription by RNA polymerase II"/>
    <property type="evidence" value="ECO:0007669"/>
    <property type="project" value="TreeGrafter"/>
</dbReference>
<feature type="region of interest" description="Disordered" evidence="7">
    <location>
        <begin position="1039"/>
        <end position="1058"/>
    </location>
</feature>
<feature type="compositionally biased region" description="Gly residues" evidence="7">
    <location>
        <begin position="16"/>
        <end position="27"/>
    </location>
</feature>
<keyword evidence="4" id="KW-0862">Zinc</keyword>
<feature type="compositionally biased region" description="Low complexity" evidence="7">
    <location>
        <begin position="56"/>
        <end position="87"/>
    </location>
</feature>
<dbReference type="InterPro" id="IPR001841">
    <property type="entry name" value="Znf_RING"/>
</dbReference>
<dbReference type="PANTHER" id="PTHR10825:SF29">
    <property type="entry name" value="POLYCOMB GROUP RING FINGER PROTEIN 1"/>
    <property type="match status" value="1"/>
</dbReference>
<comment type="subcellular location">
    <subcellularLocation>
        <location evidence="1">Nucleus</location>
    </subcellularLocation>
</comment>
<keyword evidence="2" id="KW-0479">Metal-binding</keyword>
<feature type="compositionally biased region" description="Polar residues" evidence="7">
    <location>
        <begin position="551"/>
        <end position="577"/>
    </location>
</feature>
<sequence length="1628" mass="167165">MTSAAAAAIAMLGGAGNAGSGAGGGTGAMTPGRDTAPPTPAGLKDSRPASIVPATSVSDGSVGRRSVTQSPASSTTATTAASPSLPLAGMMMMPGDAERIRMRSNASNRRRVKDFNDSITCTLCNGYLIEATTINDCLHAFCRSCIVQYLAKQRYCPRCKSYNSKPITVTSLRPDRTLRALVYKLVPGLHKSEIQRMVQFYTESQPGPGSQAGSDDDHLQALLEDQNFYSPDEPISLSLEYHYDTLADCGVVAEVEKKVPVTYLQCPAAVTVHHLYKFILNKNGLLVGSDNIRVEIIYEDEILPHDFTLMDVAYCFDYKRVLPMRFFYRILIHPTTKPAQSAIGSQQWVEEQDKNSSRSGAGSGSGTTAAAAAAATAANTSSTANATTRTNGQRGGNSPKETGGHGPGKAGTTAAATSTSSLDRPREEIANNSAAVGGGGGNKENTVSNGVNGHHKVATGSASAADSTSSTVTGTNRATPSNQRKPTSPVTGGRKVSPEVEKKTAIKSNVVGVNGTGGLKMVLVSKPKSPVLTKAEHVEEKNSVPPLKVLQQPTTSEASTKLPTIYSKASQQPTGVASSVKPVDASTAKTPKAKSPDAQRAKAVDDQQPSQLKCYVNLKKQTVVGAASVMPASQSQVKEIPRLKIELPRQKPSKIGGSPSSSSSSSAATSPSSSAASSSTGKSPVWPMAKEEYAKTIGLKPVYAAVPPPIDEGTSKRRKERDEPEEGTDGLTTTSSHRKRKKGKHSKEAGKRRKLHAEISSQQDTSLKMKVKLTEKPPKHERLRSAGNEEDSPPTVNISSNTNTSSCSSSVPAPVNAAPPKPKTPPTPPTVSRVPTPSVAVPEAAKVIDITKDDDDVKFVHEQPPKSGANTASGISAKDKLSEMRAIRHKPMVYIPNLDRSLSADSASGTAFNSLIESVQAKVGNRALPVATAPVATTQQVSSTSTAVSTPSSISSVPLVKPTPALIAAAGLPASGAASSLVGKSQPRTPILSPRTMQSYPPLAYPLTNTTTTTAANTPVMAGAPAGIRTMAAPMKRSISHDASNAGGSPPQPKLARMEPPSLVSPLVGSTAKKSTPIQAPMFNFAKGANRAKAAQQAAGLMIQQQQQQHQQQHQQLPVEPPPYRSPISSSYTKEIGSKKPIPNLLIPPSSISVTKMSDLGAASSVGSHVAAMVDCRPPVEILRIPPTAPVADKPTLSPFTTPPATPKSSGPGTTPKTTRPPPATIPLIKIKKPTTTTTGGAGESMTSGALGAPPGMTPLTPGMLQKLAAVRPQSSSSESSKPAVTSSSAGSNSVLDLSGIRQQCSDEVIILDHSPVKAGGSIDPGTKVARPSDANRGRKFATDMMGFPVPPAVTMSGAKTLAPLPKLTEINRNRNHLAVRQPNASIRSIPNPSALAFRGAQSGTMTSGAGAGGSAGGAVSSTSSAPTRPTNGSSAATVTAAHAHSNGSTLNGHSKSANGVGAGAVGSPGTASTARSSSLNGSHNNNNIKHANANTSPGSQTTTNGNNGTAGANMKKTIETVAAVLKAAAATSDGTAGGASAARSPTVPTTTTVHNGSAGSSVATTSSEMRKPLSGNTVTSTTAAAVTTNGGNVARTTSVTSVTSGASVTSTVSSTNTPNTASIINVG</sequence>
<feature type="compositionally biased region" description="Low complexity" evidence="7">
    <location>
        <begin position="1097"/>
        <end position="1116"/>
    </location>
</feature>
<dbReference type="PROSITE" id="PS50089">
    <property type="entry name" value="ZF_RING_2"/>
    <property type="match status" value="1"/>
</dbReference>
<dbReference type="Pfam" id="PF16207">
    <property type="entry name" value="RAWUL"/>
    <property type="match status" value="1"/>
</dbReference>
<feature type="region of interest" description="Disordered" evidence="7">
    <location>
        <begin position="1097"/>
        <end position="1124"/>
    </location>
</feature>
<proteinExistence type="predicted"/>
<feature type="region of interest" description="Disordered" evidence="7">
    <location>
        <begin position="342"/>
        <end position="500"/>
    </location>
</feature>
<evidence type="ECO:0000256" key="7">
    <source>
        <dbReference type="SAM" id="MobiDB-lite"/>
    </source>
</evidence>
<evidence type="ECO:0000256" key="3">
    <source>
        <dbReference type="ARBA" id="ARBA00022771"/>
    </source>
</evidence>
<feature type="compositionally biased region" description="Low complexity" evidence="7">
    <location>
        <begin position="1468"/>
        <end position="1513"/>
    </location>
</feature>
<evidence type="ECO:0000259" key="8">
    <source>
        <dbReference type="PROSITE" id="PS50089"/>
    </source>
</evidence>
<evidence type="ECO:0000256" key="6">
    <source>
        <dbReference type="PROSITE-ProRule" id="PRU00175"/>
    </source>
</evidence>
<protein>
    <submittedName>
        <fullName evidence="9">Putative mucin-19</fullName>
    </submittedName>
</protein>
<dbReference type="GO" id="GO:0035102">
    <property type="term" value="C:PRC1 complex"/>
    <property type="evidence" value="ECO:0007669"/>
    <property type="project" value="TreeGrafter"/>
</dbReference>
<feature type="region of interest" description="Disordered" evidence="7">
    <location>
        <begin position="16"/>
        <end position="87"/>
    </location>
</feature>
<feature type="compositionally biased region" description="Basic residues" evidence="7">
    <location>
        <begin position="736"/>
        <end position="755"/>
    </location>
</feature>
<feature type="compositionally biased region" description="Low complexity" evidence="7">
    <location>
        <begin position="1434"/>
        <end position="1446"/>
    </location>
</feature>
<feature type="compositionally biased region" description="Polar residues" evidence="7">
    <location>
        <begin position="476"/>
        <end position="490"/>
    </location>
</feature>
<evidence type="ECO:0000256" key="4">
    <source>
        <dbReference type="ARBA" id="ARBA00022833"/>
    </source>
</evidence>
<evidence type="ECO:0000256" key="1">
    <source>
        <dbReference type="ARBA" id="ARBA00004123"/>
    </source>
</evidence>
<feature type="compositionally biased region" description="Low complexity" evidence="7">
    <location>
        <begin position="793"/>
        <end position="816"/>
    </location>
</feature>
<feature type="compositionally biased region" description="Basic and acidic residues" evidence="7">
    <location>
        <begin position="594"/>
        <end position="605"/>
    </location>
</feature>
<feature type="compositionally biased region" description="Low complexity" evidence="7">
    <location>
        <begin position="458"/>
        <end position="475"/>
    </location>
</feature>
<dbReference type="PROSITE" id="PS00518">
    <property type="entry name" value="ZF_RING_1"/>
    <property type="match status" value="1"/>
</dbReference>
<organism evidence="9">
    <name type="scientific">Anopheles triannulatus</name>
    <dbReference type="NCBI Taxonomy" id="58253"/>
    <lineage>
        <taxon>Eukaryota</taxon>
        <taxon>Metazoa</taxon>
        <taxon>Ecdysozoa</taxon>
        <taxon>Arthropoda</taxon>
        <taxon>Hexapoda</taxon>
        <taxon>Insecta</taxon>
        <taxon>Pterygota</taxon>
        <taxon>Neoptera</taxon>
        <taxon>Endopterygota</taxon>
        <taxon>Diptera</taxon>
        <taxon>Nematocera</taxon>
        <taxon>Culicoidea</taxon>
        <taxon>Culicidae</taxon>
        <taxon>Anophelinae</taxon>
        <taxon>Anopheles</taxon>
    </lineage>
</organism>
<feature type="compositionally biased region" description="Pro residues" evidence="7">
    <location>
        <begin position="817"/>
        <end position="829"/>
    </location>
</feature>
<feature type="compositionally biased region" description="Basic and acidic residues" evidence="7">
    <location>
        <begin position="640"/>
        <end position="649"/>
    </location>
</feature>
<dbReference type="SMART" id="SM00184">
    <property type="entry name" value="RING"/>
    <property type="match status" value="1"/>
</dbReference>
<feature type="region of interest" description="Disordered" evidence="7">
    <location>
        <begin position="1402"/>
        <end position="1513"/>
    </location>
</feature>
<dbReference type="InterPro" id="IPR017907">
    <property type="entry name" value="Znf_RING_CS"/>
</dbReference>
<evidence type="ECO:0000256" key="5">
    <source>
        <dbReference type="ARBA" id="ARBA00023242"/>
    </source>
</evidence>
<feature type="region of interest" description="Disordered" evidence="7">
    <location>
        <begin position="977"/>
        <end position="997"/>
    </location>
</feature>
<dbReference type="InterPro" id="IPR013083">
    <property type="entry name" value="Znf_RING/FYVE/PHD"/>
</dbReference>
<name>A0A2M4ACI1_9DIPT</name>
<dbReference type="InterPro" id="IPR018957">
    <property type="entry name" value="Znf_C3HC4_RING-type"/>
</dbReference>
<feature type="domain" description="RING-type" evidence="8">
    <location>
        <begin position="121"/>
        <end position="160"/>
    </location>
</feature>
<feature type="compositionally biased region" description="Low complexity" evidence="7">
    <location>
        <begin position="653"/>
        <end position="684"/>
    </location>
</feature>
<dbReference type="GO" id="GO:1990841">
    <property type="term" value="F:promoter-specific chromatin binding"/>
    <property type="evidence" value="ECO:0007669"/>
    <property type="project" value="TreeGrafter"/>
</dbReference>
<dbReference type="Gene3D" id="3.30.40.10">
    <property type="entry name" value="Zinc/RING finger domain, C3HC4 (zinc finger)"/>
    <property type="match status" value="1"/>
</dbReference>
<evidence type="ECO:0000313" key="9">
    <source>
        <dbReference type="EMBL" id="MBW38491.1"/>
    </source>
</evidence>
<feature type="region of interest" description="Disordered" evidence="7">
    <location>
        <begin position="535"/>
        <end position="608"/>
    </location>
</feature>
<keyword evidence="3 6" id="KW-0863">Zinc-finger</keyword>
<feature type="region of interest" description="Disordered" evidence="7">
    <location>
        <begin position="1609"/>
        <end position="1628"/>
    </location>
</feature>
<feature type="region of interest" description="Disordered" evidence="7">
    <location>
        <begin position="1532"/>
        <end position="1580"/>
    </location>
</feature>
<dbReference type="InterPro" id="IPR032443">
    <property type="entry name" value="RAWUL"/>
</dbReference>
<evidence type="ECO:0000256" key="2">
    <source>
        <dbReference type="ARBA" id="ARBA00022723"/>
    </source>
</evidence>
<dbReference type="Gene3D" id="3.10.20.90">
    <property type="entry name" value="Phosphatidylinositol 3-kinase Catalytic Subunit, Chain A, domain 1"/>
    <property type="match status" value="1"/>
</dbReference>
<dbReference type="GO" id="GO:0008270">
    <property type="term" value="F:zinc ion binding"/>
    <property type="evidence" value="ECO:0007669"/>
    <property type="project" value="UniProtKB-KW"/>
</dbReference>
<feature type="compositionally biased region" description="Low complexity" evidence="7">
    <location>
        <begin position="1557"/>
        <end position="1568"/>
    </location>
</feature>
<feature type="compositionally biased region" description="Low complexity" evidence="7">
    <location>
        <begin position="1207"/>
        <end position="1218"/>
    </location>
</feature>
<feature type="region of interest" description="Disordered" evidence="7">
    <location>
        <begin position="1188"/>
        <end position="1294"/>
    </location>
</feature>